<accession>A0ABN3INK6</accession>
<evidence type="ECO:0000256" key="1">
    <source>
        <dbReference type="SAM" id="Phobius"/>
    </source>
</evidence>
<dbReference type="Proteomes" id="UP001501231">
    <property type="component" value="Unassembled WGS sequence"/>
</dbReference>
<evidence type="ECO:0000313" key="3">
    <source>
        <dbReference type="Proteomes" id="UP001501231"/>
    </source>
</evidence>
<organism evidence="2 3">
    <name type="scientific">Actinomadura vinacea</name>
    <dbReference type="NCBI Taxonomy" id="115336"/>
    <lineage>
        <taxon>Bacteria</taxon>
        <taxon>Bacillati</taxon>
        <taxon>Actinomycetota</taxon>
        <taxon>Actinomycetes</taxon>
        <taxon>Streptosporangiales</taxon>
        <taxon>Thermomonosporaceae</taxon>
        <taxon>Actinomadura</taxon>
    </lineage>
</organism>
<reference evidence="2 3" key="1">
    <citation type="journal article" date="2019" name="Int. J. Syst. Evol. Microbiol.">
        <title>The Global Catalogue of Microorganisms (GCM) 10K type strain sequencing project: providing services to taxonomists for standard genome sequencing and annotation.</title>
        <authorList>
            <consortium name="The Broad Institute Genomics Platform"/>
            <consortium name="The Broad Institute Genome Sequencing Center for Infectious Disease"/>
            <person name="Wu L."/>
            <person name="Ma J."/>
        </authorList>
    </citation>
    <scope>NUCLEOTIDE SEQUENCE [LARGE SCALE GENOMIC DNA]</scope>
    <source>
        <strain evidence="2 3">JCM 3325</strain>
    </source>
</reference>
<proteinExistence type="predicted"/>
<keyword evidence="1" id="KW-0472">Membrane</keyword>
<keyword evidence="1" id="KW-1133">Transmembrane helix</keyword>
<evidence type="ECO:0000313" key="2">
    <source>
        <dbReference type="EMBL" id="GAA2407967.1"/>
    </source>
</evidence>
<name>A0ABN3INK6_9ACTN</name>
<dbReference type="EMBL" id="BAAARW010000005">
    <property type="protein sequence ID" value="GAA2407967.1"/>
    <property type="molecule type" value="Genomic_DNA"/>
</dbReference>
<keyword evidence="3" id="KW-1185">Reference proteome</keyword>
<gene>
    <name evidence="2" type="ORF">GCM10010191_15550</name>
</gene>
<comment type="caution">
    <text evidence="2">The sequence shown here is derived from an EMBL/GenBank/DDBJ whole genome shotgun (WGS) entry which is preliminary data.</text>
</comment>
<feature type="transmembrane region" description="Helical" evidence="1">
    <location>
        <begin position="27"/>
        <end position="48"/>
    </location>
</feature>
<keyword evidence="1" id="KW-0812">Transmembrane</keyword>
<sequence length="50" mass="5175">MQAVPEGHAASSAPCDPGGGRVSVGRFGYYLVTIAVQASGGTFAYIYCYK</sequence>
<protein>
    <submittedName>
        <fullName evidence="2">Uncharacterized protein</fullName>
    </submittedName>
</protein>